<dbReference type="InterPro" id="IPR002491">
    <property type="entry name" value="ABC_transptr_periplasmic_BD"/>
</dbReference>
<dbReference type="PROSITE" id="PS50983">
    <property type="entry name" value="FE_B12_PBP"/>
    <property type="match status" value="1"/>
</dbReference>
<gene>
    <name evidence="2" type="ORF">SAMN02746065_1048</name>
</gene>
<dbReference type="PANTHER" id="PTHR30535">
    <property type="entry name" value="VITAMIN B12-BINDING PROTEIN"/>
    <property type="match status" value="1"/>
</dbReference>
<evidence type="ECO:0000313" key="2">
    <source>
        <dbReference type="EMBL" id="SMC54281.1"/>
    </source>
</evidence>
<dbReference type="InterPro" id="IPR050902">
    <property type="entry name" value="ABC_Transporter_SBP"/>
</dbReference>
<evidence type="ECO:0000259" key="1">
    <source>
        <dbReference type="PROSITE" id="PS50983"/>
    </source>
</evidence>
<protein>
    <submittedName>
        <fullName evidence="2">Iron complex transport system substrate-binding protein</fullName>
    </submittedName>
</protein>
<dbReference type="AlphaFoldDB" id="A0A1W2A1H6"/>
<keyword evidence="3" id="KW-1185">Reference proteome</keyword>
<name>A0A1W2A1H6_9BACT</name>
<proteinExistence type="predicted"/>
<dbReference type="EMBL" id="FWXY01000004">
    <property type="protein sequence ID" value="SMC54281.1"/>
    <property type="molecule type" value="Genomic_DNA"/>
</dbReference>
<dbReference type="SUPFAM" id="SSF53807">
    <property type="entry name" value="Helical backbone' metal receptor"/>
    <property type="match status" value="1"/>
</dbReference>
<reference evidence="2 3" key="1">
    <citation type="submission" date="2017-04" db="EMBL/GenBank/DDBJ databases">
        <authorList>
            <person name="Afonso C.L."/>
            <person name="Miller P.J."/>
            <person name="Scott M.A."/>
            <person name="Spackman E."/>
            <person name="Goraichik I."/>
            <person name="Dimitrov K.M."/>
            <person name="Suarez D.L."/>
            <person name="Swayne D.E."/>
        </authorList>
    </citation>
    <scope>NUCLEOTIDE SEQUENCE [LARGE SCALE GENOMIC DNA]</scope>
    <source>
        <strain evidence="2 3">DSM 3385</strain>
    </source>
</reference>
<evidence type="ECO:0000313" key="3">
    <source>
        <dbReference type="Proteomes" id="UP000192418"/>
    </source>
</evidence>
<dbReference type="Gene3D" id="3.40.50.1980">
    <property type="entry name" value="Nitrogenase molybdenum iron protein domain"/>
    <property type="match status" value="2"/>
</dbReference>
<dbReference type="CDD" id="cd01147">
    <property type="entry name" value="HemV-2"/>
    <property type="match status" value="1"/>
</dbReference>
<organism evidence="2 3">
    <name type="scientific">Desulfocicer vacuolatum DSM 3385</name>
    <dbReference type="NCBI Taxonomy" id="1121400"/>
    <lineage>
        <taxon>Bacteria</taxon>
        <taxon>Pseudomonadati</taxon>
        <taxon>Thermodesulfobacteriota</taxon>
        <taxon>Desulfobacteria</taxon>
        <taxon>Desulfobacterales</taxon>
        <taxon>Desulfobacteraceae</taxon>
        <taxon>Desulfocicer</taxon>
    </lineage>
</organism>
<dbReference type="STRING" id="1121400.SAMN02746065_1048"/>
<dbReference type="Proteomes" id="UP000192418">
    <property type="component" value="Unassembled WGS sequence"/>
</dbReference>
<sequence length="381" mass="42756">MHLIHRGSFMKPIALCFLLSWTFFTLCLPGDARGATVRNITDAFARQIQVPENVSRIICSGAGCLRLITYLRCQDKIVAVDDMEKRRRKFDARPYALANPQFKQYPVFGEFRGHDNPEIIMGLSPRPQVIFKTFGATGYDPVELQQKTGIPVVVLEYGDLASGRKAFFKSLEIAGEVMGKQKRAKAVIEYFNTHISQLNRRTCDIPDAGKKTCYVGGIAFKGPHGFQSTEPTYPPLQFINSHNVAAVNTHGKIPRQSNISKEKLLQWDPEVLLLDLSTLQLGKGAGGLHELKTDPVYRALSGVAKGSVFGVLPYNWYSMNQGSILANAWFIGKILYPSQFKDIDPIAKADEIYTFLVGKPVFREMNQRFQNMAFIRISHAF</sequence>
<feature type="domain" description="Fe/B12 periplasmic-binding" evidence="1">
    <location>
        <begin position="56"/>
        <end position="339"/>
    </location>
</feature>
<accession>A0A1W2A1H6</accession>
<dbReference type="PANTHER" id="PTHR30535:SF34">
    <property type="entry name" value="MOLYBDATE-BINDING PROTEIN MOLA"/>
    <property type="match status" value="1"/>
</dbReference>